<sequence>LPNATYNACRDSFIAADGDRIKASLTFFDSTGVMAMLCHHDCPLLLANLKTAGEKQFYAFALISALMNSLPAIGELGFLYDIGCQLHRTLAEMA</sequence>
<feature type="non-terminal residue" evidence="1">
    <location>
        <position position="1"/>
    </location>
</feature>
<name>A0A9P6ARY0_9AGAM</name>
<keyword evidence="2" id="KW-1185">Reference proteome</keyword>
<dbReference type="InterPro" id="IPR040521">
    <property type="entry name" value="KDZ"/>
</dbReference>
<gene>
    <name evidence="1" type="ORF">BS47DRAFT_1300074</name>
</gene>
<protein>
    <submittedName>
        <fullName evidence="1">Uncharacterized protein</fullName>
    </submittedName>
</protein>
<proteinExistence type="predicted"/>
<dbReference type="PANTHER" id="PTHR33096:SF1">
    <property type="entry name" value="CXC1-LIKE CYSTEINE CLUSTER ASSOCIATED WITH KDZ TRANSPOSASES DOMAIN-CONTAINING PROTEIN"/>
    <property type="match status" value="1"/>
</dbReference>
<dbReference type="Proteomes" id="UP000886523">
    <property type="component" value="Unassembled WGS sequence"/>
</dbReference>
<dbReference type="PANTHER" id="PTHR33096">
    <property type="entry name" value="CXC2 DOMAIN-CONTAINING PROTEIN"/>
    <property type="match status" value="1"/>
</dbReference>
<evidence type="ECO:0000313" key="1">
    <source>
        <dbReference type="EMBL" id="KAF9510569.1"/>
    </source>
</evidence>
<evidence type="ECO:0000313" key="2">
    <source>
        <dbReference type="Proteomes" id="UP000886523"/>
    </source>
</evidence>
<comment type="caution">
    <text evidence="1">The sequence shown here is derived from an EMBL/GenBank/DDBJ whole genome shotgun (WGS) entry which is preliminary data.</text>
</comment>
<dbReference type="EMBL" id="MU129014">
    <property type="protein sequence ID" value="KAF9510569.1"/>
    <property type="molecule type" value="Genomic_DNA"/>
</dbReference>
<reference evidence="1" key="1">
    <citation type="journal article" date="2020" name="Nat. Commun.">
        <title>Large-scale genome sequencing of mycorrhizal fungi provides insights into the early evolution of symbiotic traits.</title>
        <authorList>
            <person name="Miyauchi S."/>
            <person name="Kiss E."/>
            <person name="Kuo A."/>
            <person name="Drula E."/>
            <person name="Kohler A."/>
            <person name="Sanchez-Garcia M."/>
            <person name="Morin E."/>
            <person name="Andreopoulos B."/>
            <person name="Barry K.W."/>
            <person name="Bonito G."/>
            <person name="Buee M."/>
            <person name="Carver A."/>
            <person name="Chen C."/>
            <person name="Cichocki N."/>
            <person name="Clum A."/>
            <person name="Culley D."/>
            <person name="Crous P.W."/>
            <person name="Fauchery L."/>
            <person name="Girlanda M."/>
            <person name="Hayes R.D."/>
            <person name="Keri Z."/>
            <person name="LaButti K."/>
            <person name="Lipzen A."/>
            <person name="Lombard V."/>
            <person name="Magnuson J."/>
            <person name="Maillard F."/>
            <person name="Murat C."/>
            <person name="Nolan M."/>
            <person name="Ohm R.A."/>
            <person name="Pangilinan J."/>
            <person name="Pereira M.F."/>
            <person name="Perotto S."/>
            <person name="Peter M."/>
            <person name="Pfister S."/>
            <person name="Riley R."/>
            <person name="Sitrit Y."/>
            <person name="Stielow J.B."/>
            <person name="Szollosi G."/>
            <person name="Zifcakova L."/>
            <person name="Stursova M."/>
            <person name="Spatafora J.W."/>
            <person name="Tedersoo L."/>
            <person name="Vaario L.M."/>
            <person name="Yamada A."/>
            <person name="Yan M."/>
            <person name="Wang P."/>
            <person name="Xu J."/>
            <person name="Bruns T."/>
            <person name="Baldrian P."/>
            <person name="Vilgalys R."/>
            <person name="Dunand C."/>
            <person name="Henrissat B."/>
            <person name="Grigoriev I.V."/>
            <person name="Hibbett D."/>
            <person name="Nagy L.G."/>
            <person name="Martin F.M."/>
        </authorList>
    </citation>
    <scope>NUCLEOTIDE SEQUENCE</scope>
    <source>
        <strain evidence="1">UP504</strain>
    </source>
</reference>
<dbReference type="AlphaFoldDB" id="A0A9P6ARY0"/>
<dbReference type="OrthoDB" id="3364670at2759"/>
<organism evidence="1 2">
    <name type="scientific">Hydnum rufescens UP504</name>
    <dbReference type="NCBI Taxonomy" id="1448309"/>
    <lineage>
        <taxon>Eukaryota</taxon>
        <taxon>Fungi</taxon>
        <taxon>Dikarya</taxon>
        <taxon>Basidiomycota</taxon>
        <taxon>Agaricomycotina</taxon>
        <taxon>Agaricomycetes</taxon>
        <taxon>Cantharellales</taxon>
        <taxon>Hydnaceae</taxon>
        <taxon>Hydnum</taxon>
    </lineage>
</organism>
<dbReference type="Pfam" id="PF18758">
    <property type="entry name" value="KDZ"/>
    <property type="match status" value="1"/>
</dbReference>
<accession>A0A9P6ARY0</accession>